<name>A0A934NVP8_9NOCA</name>
<comment type="caution">
    <text evidence="2">The sequence shown here is derived from an EMBL/GenBank/DDBJ whole genome shotgun (WGS) entry which is preliminary data.</text>
</comment>
<evidence type="ECO:0000313" key="2">
    <source>
        <dbReference type="EMBL" id="MBJ8342444.1"/>
    </source>
</evidence>
<dbReference type="Proteomes" id="UP000655868">
    <property type="component" value="Unassembled WGS sequence"/>
</dbReference>
<feature type="region of interest" description="Disordered" evidence="1">
    <location>
        <begin position="27"/>
        <end position="49"/>
    </location>
</feature>
<dbReference type="AlphaFoldDB" id="A0A934NVP8"/>
<protein>
    <submittedName>
        <fullName evidence="2">Uncharacterized protein</fullName>
    </submittedName>
</protein>
<organism evidence="2 3">
    <name type="scientific">Antrihabitans stalagmiti</name>
    <dbReference type="NCBI Taxonomy" id="2799499"/>
    <lineage>
        <taxon>Bacteria</taxon>
        <taxon>Bacillati</taxon>
        <taxon>Actinomycetota</taxon>
        <taxon>Actinomycetes</taxon>
        <taxon>Mycobacteriales</taxon>
        <taxon>Nocardiaceae</taxon>
        <taxon>Antrihabitans</taxon>
    </lineage>
</organism>
<accession>A0A934NVP8</accession>
<sequence>MNTNSEKLALRRSSIRSLTVDELRTAHGGKPKFSEHGTQCATSDKCKTK</sequence>
<reference evidence="2" key="1">
    <citation type="submission" date="2020-12" db="EMBL/GenBank/DDBJ databases">
        <title>Antrihabitans popcorni sp. nov. and Antrihabitans auranticaus sp. nov., isolated from a larva cave.</title>
        <authorList>
            <person name="Lee S.D."/>
            <person name="Kim I.S."/>
        </authorList>
    </citation>
    <scope>NUCLEOTIDE SEQUENCE</scope>
    <source>
        <strain evidence="2">YC3-6</strain>
    </source>
</reference>
<evidence type="ECO:0000313" key="3">
    <source>
        <dbReference type="Proteomes" id="UP000655868"/>
    </source>
</evidence>
<gene>
    <name evidence="2" type="ORF">JGU71_26495</name>
</gene>
<dbReference type="RefSeq" id="WP_199707918.1">
    <property type="nucleotide sequence ID" value="NZ_JAEMNV010000011.1"/>
</dbReference>
<keyword evidence="3" id="KW-1185">Reference proteome</keyword>
<proteinExistence type="predicted"/>
<dbReference type="EMBL" id="JAEMNV010000011">
    <property type="protein sequence ID" value="MBJ8342444.1"/>
    <property type="molecule type" value="Genomic_DNA"/>
</dbReference>
<evidence type="ECO:0000256" key="1">
    <source>
        <dbReference type="SAM" id="MobiDB-lite"/>
    </source>
</evidence>